<dbReference type="STRING" id="1515612.SKP52_08895"/>
<keyword evidence="6" id="KW-0413">Isomerase</keyword>
<evidence type="ECO:0000256" key="6">
    <source>
        <dbReference type="ARBA" id="ARBA00023235"/>
    </source>
</evidence>
<dbReference type="InterPro" id="IPR020622">
    <property type="entry name" value="Ala_racemase_pyridoxalP-BS"/>
</dbReference>
<dbReference type="KEGG" id="sphk:SKP52_08895"/>
<dbReference type="GO" id="GO:0030170">
    <property type="term" value="F:pyridoxal phosphate binding"/>
    <property type="evidence" value="ECO:0007669"/>
    <property type="project" value="TreeGrafter"/>
</dbReference>
<comment type="similarity">
    <text evidence="3">Belongs to the alanine racemase family.</text>
</comment>
<evidence type="ECO:0000259" key="9">
    <source>
        <dbReference type="SMART" id="SM01005"/>
    </source>
</evidence>
<dbReference type="EC" id="5.1.1.1" evidence="4"/>
<dbReference type="PANTHER" id="PTHR30511">
    <property type="entry name" value="ALANINE RACEMASE"/>
    <property type="match status" value="1"/>
</dbReference>
<dbReference type="Gene3D" id="2.40.37.10">
    <property type="entry name" value="Lyase, Ornithine Decarboxylase, Chain A, domain 1"/>
    <property type="match status" value="1"/>
</dbReference>
<dbReference type="InterPro" id="IPR009006">
    <property type="entry name" value="Ala_racemase/Decarboxylase_C"/>
</dbReference>
<dbReference type="GO" id="GO:0030632">
    <property type="term" value="P:D-alanine biosynthetic process"/>
    <property type="evidence" value="ECO:0007669"/>
    <property type="project" value="TreeGrafter"/>
</dbReference>
<dbReference type="SUPFAM" id="SSF51419">
    <property type="entry name" value="PLP-binding barrel"/>
    <property type="match status" value="1"/>
</dbReference>
<evidence type="ECO:0000313" key="10">
    <source>
        <dbReference type="EMBL" id="AJA08691.1"/>
    </source>
</evidence>
<keyword evidence="5 7" id="KW-0663">Pyridoxal phosphate</keyword>
<dbReference type="GO" id="GO:0005829">
    <property type="term" value="C:cytosol"/>
    <property type="evidence" value="ECO:0007669"/>
    <property type="project" value="TreeGrafter"/>
</dbReference>
<dbReference type="SUPFAM" id="SSF50621">
    <property type="entry name" value="Alanine racemase C-terminal domain-like"/>
    <property type="match status" value="1"/>
</dbReference>
<dbReference type="Pfam" id="PF00842">
    <property type="entry name" value="Ala_racemase_C"/>
    <property type="match status" value="1"/>
</dbReference>
<keyword evidence="11" id="KW-1185">Reference proteome</keyword>
<comment type="cofactor">
    <cofactor evidence="2 7">
        <name>pyridoxal 5'-phosphate</name>
        <dbReference type="ChEBI" id="CHEBI:597326"/>
    </cofactor>
</comment>
<evidence type="ECO:0000256" key="4">
    <source>
        <dbReference type="ARBA" id="ARBA00013089"/>
    </source>
</evidence>
<dbReference type="EMBL" id="CP009122">
    <property type="protein sequence ID" value="AJA08691.1"/>
    <property type="molecule type" value="Genomic_DNA"/>
</dbReference>
<evidence type="ECO:0000256" key="2">
    <source>
        <dbReference type="ARBA" id="ARBA00001933"/>
    </source>
</evidence>
<dbReference type="GO" id="GO:0008784">
    <property type="term" value="F:alanine racemase activity"/>
    <property type="evidence" value="ECO:0007669"/>
    <property type="project" value="UniProtKB-EC"/>
</dbReference>
<evidence type="ECO:0000256" key="1">
    <source>
        <dbReference type="ARBA" id="ARBA00000316"/>
    </source>
</evidence>
<evidence type="ECO:0000313" key="11">
    <source>
        <dbReference type="Proteomes" id="UP000030907"/>
    </source>
</evidence>
<dbReference type="PROSITE" id="PS00395">
    <property type="entry name" value="ALANINE_RACEMASE"/>
    <property type="match status" value="1"/>
</dbReference>
<reference evidence="10 11" key="1">
    <citation type="journal article" date="2015" name="Int. J. Syst. Evol. Microbiol.">
        <title>Description of Sphingopyxis fribergensis sp. nov. - a soil bacterium with the ability to degrade styrene and phenylacetic acid.</title>
        <authorList>
            <person name="Oelschlagel M."/>
            <person name="Ruckert C."/>
            <person name="Kalinowski J."/>
            <person name="Schmidt G."/>
            <person name="Schlomann M."/>
            <person name="Tischler D."/>
        </authorList>
    </citation>
    <scope>NUCLEOTIDE SEQUENCE [LARGE SCALE GENOMIC DNA]</scope>
    <source>
        <strain evidence="10 11">Kp5.2</strain>
    </source>
</reference>
<feature type="binding site" evidence="8">
    <location>
        <position position="297"/>
    </location>
    <ligand>
        <name>substrate</name>
    </ligand>
</feature>
<dbReference type="InterPro" id="IPR011079">
    <property type="entry name" value="Ala_racemase_C"/>
</dbReference>
<dbReference type="SMART" id="SM01005">
    <property type="entry name" value="Ala_racemase_C"/>
    <property type="match status" value="1"/>
</dbReference>
<proteinExistence type="inferred from homology"/>
<name>A0A0A7PF39_9SPHN</name>
<sequence length="349" mass="37312">MIEVPSPLRLRLDSEALVANWRWLASQSNGAACGAAIKADGYGLGARAVIAYLAAAGCRDFFVATWAEAAAAMPLPEGVSLSVLHGVGASDMVAARTLPARPVLNSVEQVARWREAGEGRPCDVMVDTGMNRLGLRVEEAVGGALDGLSIETLLSHLASADEDSDQNARQLAAFQALRQAIPARRYSLANSAGVCLGGDYAFDLTRPGLALYGGTPRSEAEGHIRQVVYPETRVLQVRSVLQGEVVGYGATWTARRDSRVAVANMGYADGFLRCHAGSCATATWQERALPLIGRISMDLIAFDASDARAIEEGDWLALDYDLPSTSARCGLSQYELLTGLGRRFDRIWI</sequence>
<organism evidence="10 11">
    <name type="scientific">Sphingopyxis fribergensis</name>
    <dbReference type="NCBI Taxonomy" id="1515612"/>
    <lineage>
        <taxon>Bacteria</taxon>
        <taxon>Pseudomonadati</taxon>
        <taxon>Pseudomonadota</taxon>
        <taxon>Alphaproteobacteria</taxon>
        <taxon>Sphingomonadales</taxon>
        <taxon>Sphingomonadaceae</taxon>
        <taxon>Sphingopyxis</taxon>
    </lineage>
</organism>
<dbReference type="Proteomes" id="UP000030907">
    <property type="component" value="Chromosome"/>
</dbReference>
<dbReference type="PANTHER" id="PTHR30511:SF0">
    <property type="entry name" value="ALANINE RACEMASE, CATABOLIC-RELATED"/>
    <property type="match status" value="1"/>
</dbReference>
<dbReference type="InterPro" id="IPR029066">
    <property type="entry name" value="PLP-binding_barrel"/>
</dbReference>
<evidence type="ECO:0000256" key="5">
    <source>
        <dbReference type="ARBA" id="ARBA00022898"/>
    </source>
</evidence>
<feature type="modified residue" description="N6-(pyridoxal phosphate)lysine" evidence="7">
    <location>
        <position position="38"/>
    </location>
</feature>
<accession>A0A0A7PF39</accession>
<dbReference type="AlphaFoldDB" id="A0A0A7PF39"/>
<gene>
    <name evidence="10" type="ORF">SKP52_08895</name>
</gene>
<dbReference type="Pfam" id="PF01168">
    <property type="entry name" value="Ala_racemase_N"/>
    <property type="match status" value="1"/>
</dbReference>
<dbReference type="RefSeq" id="WP_039573990.1">
    <property type="nucleotide sequence ID" value="NZ_CP009122.1"/>
</dbReference>
<feature type="domain" description="Alanine racemase C-terminal" evidence="9">
    <location>
        <begin position="227"/>
        <end position="349"/>
    </location>
</feature>
<dbReference type="InterPro" id="IPR001608">
    <property type="entry name" value="Ala_racemase_N"/>
</dbReference>
<comment type="catalytic activity">
    <reaction evidence="1">
        <text>L-alanine = D-alanine</text>
        <dbReference type="Rhea" id="RHEA:20249"/>
        <dbReference type="ChEBI" id="CHEBI:57416"/>
        <dbReference type="ChEBI" id="CHEBI:57972"/>
        <dbReference type="EC" id="5.1.1.1"/>
    </reaction>
</comment>
<evidence type="ECO:0000256" key="3">
    <source>
        <dbReference type="ARBA" id="ARBA00007880"/>
    </source>
</evidence>
<dbReference type="Gene3D" id="3.20.20.10">
    <property type="entry name" value="Alanine racemase"/>
    <property type="match status" value="1"/>
</dbReference>
<dbReference type="PRINTS" id="PR00992">
    <property type="entry name" value="ALARACEMASE"/>
</dbReference>
<evidence type="ECO:0000256" key="8">
    <source>
        <dbReference type="PIRSR" id="PIRSR600821-52"/>
    </source>
</evidence>
<dbReference type="HOGENOM" id="CLU_028393_1_1_5"/>
<evidence type="ECO:0000256" key="7">
    <source>
        <dbReference type="PIRSR" id="PIRSR600821-50"/>
    </source>
</evidence>
<feature type="binding site" evidence="8">
    <location>
        <position position="132"/>
    </location>
    <ligand>
        <name>substrate</name>
    </ligand>
</feature>
<protein>
    <recommendedName>
        <fullName evidence="4">alanine racemase</fullName>
        <ecNumber evidence="4">5.1.1.1</ecNumber>
    </recommendedName>
</protein>
<dbReference type="OrthoDB" id="9813814at2"/>
<dbReference type="InterPro" id="IPR000821">
    <property type="entry name" value="Ala_racemase"/>
</dbReference>